<organism evidence="2 3">
    <name type="scientific">Paenibacillus urinalis</name>
    <dbReference type="NCBI Taxonomy" id="521520"/>
    <lineage>
        <taxon>Bacteria</taxon>
        <taxon>Bacillati</taxon>
        <taxon>Bacillota</taxon>
        <taxon>Bacilli</taxon>
        <taxon>Bacillales</taxon>
        <taxon>Paenibacillaceae</taxon>
        <taxon>Paenibacillus</taxon>
    </lineage>
</organism>
<dbReference type="EMBL" id="CP118101">
    <property type="protein sequence ID" value="WDH80803.1"/>
    <property type="molecule type" value="Genomic_DNA"/>
</dbReference>
<dbReference type="SUPFAM" id="SSF55383">
    <property type="entry name" value="Copper amine oxidase, domain N"/>
    <property type="match status" value="1"/>
</dbReference>
<feature type="domain" description="Copper amine oxidase-like N-terminal" evidence="1">
    <location>
        <begin position="39"/>
        <end position="143"/>
    </location>
</feature>
<accession>A0AAX3MTT7</accession>
<dbReference type="AlphaFoldDB" id="A0AAX3MTT7"/>
<dbReference type="Pfam" id="PF07833">
    <property type="entry name" value="Cu_amine_oxidN1"/>
    <property type="match status" value="1"/>
</dbReference>
<gene>
    <name evidence="2" type="ORF">PUW23_14750</name>
</gene>
<dbReference type="Gene3D" id="3.30.457.10">
    <property type="entry name" value="Copper amine oxidase-like, N-terminal domain"/>
    <property type="match status" value="1"/>
</dbReference>
<evidence type="ECO:0000259" key="1">
    <source>
        <dbReference type="Pfam" id="PF07833"/>
    </source>
</evidence>
<evidence type="ECO:0000313" key="3">
    <source>
        <dbReference type="Proteomes" id="UP001220962"/>
    </source>
</evidence>
<sequence>MNWKRIALTGVITTLLSTVHGFPHHEASAAVNKKIQVNIDEEQVTLAASSYLKQGTVMVPITMLHKLSEAQINWNNADKTATVRMNGQSFALKPGAAKVSYAGKVYNLKETVQLINHRVMVPAAFLSEISDTDMRFDKMDRILYLITDRYYTMTVPKHEEIQLQAAQVNQYDYVEGMNLIVNGDSHPFTSWEGMWDWSYKPVIHVQDLTNDGREEFAVINTLGYGTGLMQKEVHIVNLQNHKEFPIEFFEDITKEWIDSSITTQDGKVTASVKIKGEEEIKHVLDEYIGPPPEHFYSELGFGAVVYYFIDNGKLTARLGASASTVTFSGDVIIDYKYEEGRFLADKVSYIPHQK</sequence>
<proteinExistence type="predicted"/>
<dbReference type="InterPro" id="IPR036582">
    <property type="entry name" value="Mao_N_sf"/>
</dbReference>
<reference evidence="2" key="1">
    <citation type="submission" date="2023-02" db="EMBL/GenBank/DDBJ databases">
        <title>Pathogen: clinical or host-associated sample.</title>
        <authorList>
            <person name="Hergert J."/>
            <person name="Casey R."/>
            <person name="Wagner J."/>
            <person name="Young E.L."/>
            <person name="Oakeson K.F."/>
        </authorList>
    </citation>
    <scope>NUCLEOTIDE SEQUENCE</scope>
    <source>
        <strain evidence="2">2022CK-00830</strain>
    </source>
</reference>
<evidence type="ECO:0000313" key="2">
    <source>
        <dbReference type="EMBL" id="WDH80803.1"/>
    </source>
</evidence>
<dbReference type="InterPro" id="IPR012854">
    <property type="entry name" value="Cu_amine_oxidase-like_N"/>
</dbReference>
<dbReference type="Proteomes" id="UP001220962">
    <property type="component" value="Chromosome"/>
</dbReference>
<dbReference type="RefSeq" id="WP_238546284.1">
    <property type="nucleotide sequence ID" value="NZ_CP118101.1"/>
</dbReference>
<protein>
    <submittedName>
        <fullName evidence="2">Copper amine oxidase N-terminal domain-containing protein</fullName>
    </submittedName>
</protein>
<name>A0AAX3MTT7_9BACL</name>